<evidence type="ECO:0000256" key="1">
    <source>
        <dbReference type="SAM" id="MobiDB-lite"/>
    </source>
</evidence>
<reference evidence="3" key="1">
    <citation type="journal article" date="2023" name="Mol. Phylogenet. Evol.">
        <title>Genome-scale phylogeny and comparative genomics of the fungal order Sordariales.</title>
        <authorList>
            <person name="Hensen N."/>
            <person name="Bonometti L."/>
            <person name="Westerberg I."/>
            <person name="Brannstrom I.O."/>
            <person name="Guillou S."/>
            <person name="Cros-Aarteil S."/>
            <person name="Calhoun S."/>
            <person name="Haridas S."/>
            <person name="Kuo A."/>
            <person name="Mondo S."/>
            <person name="Pangilinan J."/>
            <person name="Riley R."/>
            <person name="LaButti K."/>
            <person name="Andreopoulos B."/>
            <person name="Lipzen A."/>
            <person name="Chen C."/>
            <person name="Yan M."/>
            <person name="Daum C."/>
            <person name="Ng V."/>
            <person name="Clum A."/>
            <person name="Steindorff A."/>
            <person name="Ohm R.A."/>
            <person name="Martin F."/>
            <person name="Silar P."/>
            <person name="Natvig D.O."/>
            <person name="Lalanne C."/>
            <person name="Gautier V."/>
            <person name="Ament-Velasquez S.L."/>
            <person name="Kruys A."/>
            <person name="Hutchinson M.I."/>
            <person name="Powell A.J."/>
            <person name="Barry K."/>
            <person name="Miller A.N."/>
            <person name="Grigoriev I.V."/>
            <person name="Debuchy R."/>
            <person name="Gladieux P."/>
            <person name="Hiltunen Thoren M."/>
            <person name="Johannesson H."/>
        </authorList>
    </citation>
    <scope>NUCLEOTIDE SEQUENCE</scope>
    <source>
        <strain evidence="3">CBS 232.78</strain>
    </source>
</reference>
<dbReference type="PANTHER" id="PTHR24148">
    <property type="entry name" value="ANKYRIN REPEAT DOMAIN-CONTAINING PROTEIN 39 HOMOLOG-RELATED"/>
    <property type="match status" value="1"/>
</dbReference>
<evidence type="ECO:0000259" key="2">
    <source>
        <dbReference type="Pfam" id="PF06985"/>
    </source>
</evidence>
<dbReference type="InterPro" id="IPR052895">
    <property type="entry name" value="HetReg/Transcr_Mod"/>
</dbReference>
<feature type="region of interest" description="Disordered" evidence="1">
    <location>
        <begin position="1"/>
        <end position="41"/>
    </location>
</feature>
<accession>A0AAE0P7X8</accession>
<dbReference type="Pfam" id="PF06985">
    <property type="entry name" value="HET"/>
    <property type="match status" value="1"/>
</dbReference>
<comment type="caution">
    <text evidence="3">The sequence shown here is derived from an EMBL/GenBank/DDBJ whole genome shotgun (WGS) entry which is preliminary data.</text>
</comment>
<keyword evidence="4" id="KW-1185">Reference proteome</keyword>
<feature type="domain" description="Heterokaryon incompatibility" evidence="2">
    <location>
        <begin position="81"/>
        <end position="217"/>
    </location>
</feature>
<reference evidence="3" key="2">
    <citation type="submission" date="2023-06" db="EMBL/GenBank/DDBJ databases">
        <authorList>
            <consortium name="Lawrence Berkeley National Laboratory"/>
            <person name="Haridas S."/>
            <person name="Hensen N."/>
            <person name="Bonometti L."/>
            <person name="Westerberg I."/>
            <person name="Brannstrom I.O."/>
            <person name="Guillou S."/>
            <person name="Cros-Aarteil S."/>
            <person name="Calhoun S."/>
            <person name="Kuo A."/>
            <person name="Mondo S."/>
            <person name="Pangilinan J."/>
            <person name="Riley R."/>
            <person name="LaButti K."/>
            <person name="Andreopoulos B."/>
            <person name="Lipzen A."/>
            <person name="Chen C."/>
            <person name="Yanf M."/>
            <person name="Daum C."/>
            <person name="Ng V."/>
            <person name="Clum A."/>
            <person name="Steindorff A."/>
            <person name="Ohm R."/>
            <person name="Martin F."/>
            <person name="Silar P."/>
            <person name="Natvig D."/>
            <person name="Lalanne C."/>
            <person name="Gautier V."/>
            <person name="Ament-velasquez S.L."/>
            <person name="Kruys A."/>
            <person name="Hutchinson M.I."/>
            <person name="Powell A.J."/>
            <person name="Barry K."/>
            <person name="Miller A.N."/>
            <person name="Grigoriev I.V."/>
            <person name="Debuchy R."/>
            <person name="Gladieux P."/>
            <person name="Thoren M.H."/>
            <person name="Johannesson H."/>
        </authorList>
    </citation>
    <scope>NUCLEOTIDE SEQUENCE</scope>
    <source>
        <strain evidence="3">CBS 232.78</strain>
    </source>
</reference>
<protein>
    <submittedName>
        <fullName evidence="3">Heterokaryon incompatibility protein-domain-containing protein</fullName>
    </submittedName>
</protein>
<dbReference type="PANTHER" id="PTHR24148:SF73">
    <property type="entry name" value="HET DOMAIN PROTEIN (AFU_ORTHOLOGUE AFUA_8G01020)"/>
    <property type="match status" value="1"/>
</dbReference>
<dbReference type="Proteomes" id="UP001285441">
    <property type="component" value="Unassembled WGS sequence"/>
</dbReference>
<feature type="compositionally biased region" description="Basic residues" evidence="1">
    <location>
        <begin position="1"/>
        <end position="19"/>
    </location>
</feature>
<organism evidence="3 4">
    <name type="scientific">Podospora didyma</name>
    <dbReference type="NCBI Taxonomy" id="330526"/>
    <lineage>
        <taxon>Eukaryota</taxon>
        <taxon>Fungi</taxon>
        <taxon>Dikarya</taxon>
        <taxon>Ascomycota</taxon>
        <taxon>Pezizomycotina</taxon>
        <taxon>Sordariomycetes</taxon>
        <taxon>Sordariomycetidae</taxon>
        <taxon>Sordariales</taxon>
        <taxon>Podosporaceae</taxon>
        <taxon>Podospora</taxon>
    </lineage>
</organism>
<proteinExistence type="predicted"/>
<name>A0AAE0P7X8_9PEZI</name>
<evidence type="ECO:0000313" key="4">
    <source>
        <dbReference type="Proteomes" id="UP001285441"/>
    </source>
</evidence>
<gene>
    <name evidence="3" type="ORF">B0H63DRAFT_62770</name>
</gene>
<dbReference type="AlphaFoldDB" id="A0AAE0P7X8"/>
<dbReference type="InterPro" id="IPR010730">
    <property type="entry name" value="HET"/>
</dbReference>
<sequence length="660" mass="74472">MVASTKKTRSSQGRKRGQKQQRDAATRRPRQPRKGIPYKYQPLNPSRHEIRLLEIAPGRPGSRVSCRMFPVSLTSSPPAEFDALSYVWGPPRPSYTITLGDDKAFVVGRNLRKALDDLRLPDQPRVLWCDALCINQQDDYEKGFQIQLMRRIYTEARAVRAWIDIGLGLLTGVFEDLSQLAERGGMELADVHDHEYWYPVADIFRAPYWRRIWIQQELILARQVVVHCRRQVLDGEHLFEFQRQAFNSYNSFKDLEHSNATSAVLQYINRDTGSTGVVLYGGGIKRARKLREKANRLLAAAAAADKEDYKQKDDLPASTVNLWLVQLFIQSRYLGVTHPLDRVYGLLGLAADYSEGDIAVDYSLSSTQVYTSIFQHFIKTHDSLVFLCSGEKDSLENTFVGVSVPSWLPSTGINWVNAGRGISQACGAFRAAEGARIDPHTGTLHAQGIQVDRISMAEDATVMQSLPIPDAFSWIERFCRDLWPEATDQTLLHERDEVTDILFPWVGKEFYRRFLHGTTASNRPSPEERLEAIRAVQRAAKLVEDDGQHFSLRRIILGGYTPSDVLSQAERSQALQINGSLTQRMLVGTEKGRIGSMMLPKLAKPGDEIWVFLGCPMPIVMRKTSEKRYFHVGFVVIPCLMNGEAMEGVSDGDIVEVAID</sequence>
<evidence type="ECO:0000313" key="3">
    <source>
        <dbReference type="EMBL" id="KAK3394954.1"/>
    </source>
</evidence>
<dbReference type="EMBL" id="JAULSW010000001">
    <property type="protein sequence ID" value="KAK3394954.1"/>
    <property type="molecule type" value="Genomic_DNA"/>
</dbReference>